<name>A0AAE4CVG0_9ACTN</name>
<reference evidence="1 2" key="1">
    <citation type="submission" date="2023-07" db="EMBL/GenBank/DDBJ databases">
        <title>Sequencing the genomes of 1000 actinobacteria strains.</title>
        <authorList>
            <person name="Klenk H.-P."/>
        </authorList>
    </citation>
    <scope>NUCLEOTIDE SEQUENCE [LARGE SCALE GENOMIC DNA]</scope>
    <source>
        <strain evidence="1 2">DSM 44711</strain>
    </source>
</reference>
<comment type="caution">
    <text evidence="1">The sequence shown here is derived from an EMBL/GenBank/DDBJ whole genome shotgun (WGS) entry which is preliminary data.</text>
</comment>
<gene>
    <name evidence="1" type="ORF">J2S44_007576</name>
</gene>
<dbReference type="Proteomes" id="UP001183629">
    <property type="component" value="Unassembled WGS sequence"/>
</dbReference>
<sequence>MTVTARPVFSEGQILAATDLSAIVDAARHRAARHDRYLHDWGIAEGLDLAGASLTDPETGLASVEVTLRAGVAIDGTGREVVVPADVALQESAFQDVNGADPGTDGPFPVFLAGLDRHTGGRVDESYQILFGRPGDERLVGEQRPPGVGDGPGDGSRPWLILLGFVRWRGGRFTEVEPDAPGARRRHAGVRAGTVSAREGTLALRARPSASEGGPVVTIDETRGLVFGRYRADGTVDPLLTVSPRGDLSAAGSITGGQSLGVAVASGVATDGMLLPLPAGFRADEVADGDVLLHTTVTPHVTPAPADLPGVWLAVPLECAVGADRRLRCRTRWVRVDTPGETADRPSAADFMVVATAAGTP</sequence>
<accession>A0AAE4CVG0</accession>
<evidence type="ECO:0000313" key="1">
    <source>
        <dbReference type="EMBL" id="MDR7327326.1"/>
    </source>
</evidence>
<proteinExistence type="predicted"/>
<dbReference type="RefSeq" id="WP_310424547.1">
    <property type="nucleotide sequence ID" value="NZ_JAVDYC010000001.1"/>
</dbReference>
<organism evidence="1 2">
    <name type="scientific">Catenuloplanes niger</name>
    <dbReference type="NCBI Taxonomy" id="587534"/>
    <lineage>
        <taxon>Bacteria</taxon>
        <taxon>Bacillati</taxon>
        <taxon>Actinomycetota</taxon>
        <taxon>Actinomycetes</taxon>
        <taxon>Micromonosporales</taxon>
        <taxon>Micromonosporaceae</taxon>
        <taxon>Catenuloplanes</taxon>
    </lineage>
</organism>
<evidence type="ECO:0000313" key="2">
    <source>
        <dbReference type="Proteomes" id="UP001183629"/>
    </source>
</evidence>
<dbReference type="AlphaFoldDB" id="A0AAE4CVG0"/>
<protein>
    <submittedName>
        <fullName evidence="1">Uncharacterized protein</fullName>
    </submittedName>
</protein>
<dbReference type="EMBL" id="JAVDYC010000001">
    <property type="protein sequence ID" value="MDR7327326.1"/>
    <property type="molecule type" value="Genomic_DNA"/>
</dbReference>
<keyword evidence="2" id="KW-1185">Reference proteome</keyword>